<feature type="region of interest" description="Disordered" evidence="1">
    <location>
        <begin position="28"/>
        <end position="48"/>
    </location>
</feature>
<dbReference type="EMBL" id="JAVFKP010000003">
    <property type="protein sequence ID" value="MDQ4627604.1"/>
    <property type="molecule type" value="Genomic_DNA"/>
</dbReference>
<dbReference type="Proteomes" id="UP001237592">
    <property type="component" value="Unassembled WGS sequence"/>
</dbReference>
<proteinExistence type="predicted"/>
<gene>
    <name evidence="4" type="ORF">J3P46_04405</name>
    <name evidence="3" type="ORF">RB624_17070</name>
</gene>
<evidence type="ECO:0000313" key="3">
    <source>
        <dbReference type="EMBL" id="MDQ4627604.1"/>
    </source>
</evidence>
<sequence>MWILMIEALVAFFLLAFIVWWTMYSGKKPAPPARKQLSEEQDATEKLK</sequence>
<evidence type="ECO:0000313" key="4">
    <source>
        <dbReference type="EMBL" id="QSX97205.1"/>
    </source>
</evidence>
<protein>
    <submittedName>
        <fullName evidence="4">Uncharacterized protein</fullName>
    </submittedName>
</protein>
<reference evidence="3 6" key="2">
    <citation type="submission" date="2023-08" db="EMBL/GenBank/DDBJ databases">
        <title>Draft genome sequence of Janthinobacterium lividum.</title>
        <authorList>
            <person name="Chun B.H."/>
            <person name="Lee Y."/>
        </authorList>
    </citation>
    <scope>NUCLEOTIDE SEQUENCE [LARGE SCALE GENOMIC DNA]</scope>
    <source>
        <strain evidence="3 6">AMJK</strain>
    </source>
</reference>
<keyword evidence="2" id="KW-0812">Transmembrane</keyword>
<keyword evidence="6" id="KW-1185">Reference proteome</keyword>
<dbReference type="RefSeq" id="WP_167468630.1">
    <property type="nucleotide sequence ID" value="NZ_CBCRWJ010000009.1"/>
</dbReference>
<feature type="transmembrane region" description="Helical" evidence="2">
    <location>
        <begin position="6"/>
        <end position="24"/>
    </location>
</feature>
<organism evidence="4 5">
    <name type="scientific">Janthinobacterium lividum</name>
    <dbReference type="NCBI Taxonomy" id="29581"/>
    <lineage>
        <taxon>Bacteria</taxon>
        <taxon>Pseudomonadati</taxon>
        <taxon>Pseudomonadota</taxon>
        <taxon>Betaproteobacteria</taxon>
        <taxon>Burkholderiales</taxon>
        <taxon>Oxalobacteraceae</taxon>
        <taxon>Janthinobacterium</taxon>
    </lineage>
</organism>
<evidence type="ECO:0000313" key="5">
    <source>
        <dbReference type="Proteomes" id="UP000662821"/>
    </source>
</evidence>
<name>A0AAJ4T642_9BURK</name>
<keyword evidence="2" id="KW-1133">Transmembrane helix</keyword>
<dbReference type="AlphaFoldDB" id="A0AAJ4T642"/>
<evidence type="ECO:0000256" key="1">
    <source>
        <dbReference type="SAM" id="MobiDB-lite"/>
    </source>
</evidence>
<dbReference type="Proteomes" id="UP000662821">
    <property type="component" value="Chromosome"/>
</dbReference>
<evidence type="ECO:0000313" key="6">
    <source>
        <dbReference type="Proteomes" id="UP001237592"/>
    </source>
</evidence>
<reference evidence="4 5" key="1">
    <citation type="submission" date="2021-03" db="EMBL/GenBank/DDBJ databases">
        <title>Draft genome sequence of Janthinobacterium sp. strain PLB02 isolated from infected primmorphs (Lubomirskia baicalensis).</title>
        <authorList>
            <person name="Chernogor L.I."/>
            <person name="Belikov S.I."/>
            <person name="Petrushin I.S."/>
        </authorList>
    </citation>
    <scope>NUCLEOTIDE SEQUENCE [LARGE SCALE GENOMIC DNA]</scope>
    <source>
        <strain evidence="4 5">PLB02</strain>
    </source>
</reference>
<keyword evidence="2" id="KW-0472">Membrane</keyword>
<accession>A0AAJ4T642</accession>
<evidence type="ECO:0000256" key="2">
    <source>
        <dbReference type="SAM" id="Phobius"/>
    </source>
</evidence>
<dbReference type="EMBL" id="CP071520">
    <property type="protein sequence ID" value="QSX97205.1"/>
    <property type="molecule type" value="Genomic_DNA"/>
</dbReference>